<organism evidence="1 2">
    <name type="scientific">Coleofasciculus chthonoplastes PCC 7420</name>
    <dbReference type="NCBI Taxonomy" id="118168"/>
    <lineage>
        <taxon>Bacteria</taxon>
        <taxon>Bacillati</taxon>
        <taxon>Cyanobacteriota</taxon>
        <taxon>Cyanophyceae</taxon>
        <taxon>Coleofasciculales</taxon>
        <taxon>Coleofasciculaceae</taxon>
        <taxon>Coleofasciculus</taxon>
    </lineage>
</organism>
<keyword evidence="2" id="KW-1185">Reference proteome</keyword>
<dbReference type="EMBL" id="DS989856">
    <property type="protein sequence ID" value="EDX73724.1"/>
    <property type="molecule type" value="Genomic_DNA"/>
</dbReference>
<protein>
    <submittedName>
        <fullName evidence="1">Uncharacterized protein</fullName>
    </submittedName>
</protein>
<dbReference type="Proteomes" id="UP000003835">
    <property type="component" value="Unassembled WGS sequence"/>
</dbReference>
<dbReference type="HOGENOM" id="CLU_3134435_0_0_3"/>
<sequence length="49" mass="5705">MSSEKLSVVILKDFIIYIEIMINPWELGGIRTHNIYFRWNPLSGLLGLL</sequence>
<evidence type="ECO:0000313" key="2">
    <source>
        <dbReference type="Proteomes" id="UP000003835"/>
    </source>
</evidence>
<proteinExistence type="predicted"/>
<gene>
    <name evidence="1" type="ORF">MC7420_6772</name>
</gene>
<name>B4VWH9_9CYAN</name>
<accession>B4VWH9</accession>
<dbReference type="AlphaFoldDB" id="B4VWH9"/>
<evidence type="ECO:0000313" key="1">
    <source>
        <dbReference type="EMBL" id="EDX73724.1"/>
    </source>
</evidence>
<reference evidence="1 2" key="1">
    <citation type="submission" date="2008-07" db="EMBL/GenBank/DDBJ databases">
        <authorList>
            <person name="Tandeau de Marsac N."/>
            <person name="Ferriera S."/>
            <person name="Johnson J."/>
            <person name="Kravitz S."/>
            <person name="Beeson K."/>
            <person name="Sutton G."/>
            <person name="Rogers Y.-H."/>
            <person name="Friedman R."/>
            <person name="Frazier M."/>
            <person name="Venter J.C."/>
        </authorList>
    </citation>
    <scope>NUCLEOTIDE SEQUENCE [LARGE SCALE GENOMIC DNA]</scope>
    <source>
        <strain evidence="1 2">PCC 7420</strain>
    </source>
</reference>